<name>A0AC61R6F3_9FIRM</name>
<evidence type="ECO:0000313" key="2">
    <source>
        <dbReference type="Proteomes" id="UP000308836"/>
    </source>
</evidence>
<accession>A0AC61R6F3</accession>
<protein>
    <submittedName>
        <fullName evidence="1">Uncharacterized protein</fullName>
    </submittedName>
</protein>
<evidence type="ECO:0000313" key="1">
    <source>
        <dbReference type="EMBL" id="TGY65470.1"/>
    </source>
</evidence>
<comment type="caution">
    <text evidence="1">The sequence shown here is derived from an EMBL/GenBank/DDBJ whole genome shotgun (WGS) entry which is preliminary data.</text>
</comment>
<dbReference type="Proteomes" id="UP000308836">
    <property type="component" value="Unassembled WGS sequence"/>
</dbReference>
<organism evidence="1 2">
    <name type="scientific">Dubosiella muris</name>
    <dbReference type="NCBI Taxonomy" id="3038133"/>
    <lineage>
        <taxon>Bacteria</taxon>
        <taxon>Bacillati</taxon>
        <taxon>Bacillota</taxon>
        <taxon>Erysipelotrichia</taxon>
        <taxon>Erysipelotrichales</taxon>
        <taxon>Erysipelotrichaceae</taxon>
        <taxon>Dubosiella</taxon>
    </lineage>
</organism>
<dbReference type="EMBL" id="SRYG01000017">
    <property type="protein sequence ID" value="TGY65470.1"/>
    <property type="molecule type" value="Genomic_DNA"/>
</dbReference>
<reference evidence="1" key="1">
    <citation type="submission" date="2019-04" db="EMBL/GenBank/DDBJ databases">
        <title>Microbes associate with the intestines of laboratory mice.</title>
        <authorList>
            <person name="Navarre W."/>
            <person name="Wong E."/>
            <person name="Huang K."/>
            <person name="Tropini C."/>
            <person name="Ng K."/>
            <person name="Yu B."/>
        </authorList>
    </citation>
    <scope>NUCLEOTIDE SEQUENCE</scope>
    <source>
        <strain evidence="1">NM09_H32</strain>
    </source>
</reference>
<proteinExistence type="predicted"/>
<keyword evidence="2" id="KW-1185">Reference proteome</keyword>
<gene>
    <name evidence="1" type="ORF">E5336_08625</name>
</gene>
<sequence length="242" mass="26859">MRCRKEKKRKGWRWLLLFPVVIGLAGVFLFYFVFAIPSSEGMSLASWPARFTENFALFLETKDSEIVLTPAGKNQIETYGLWAQVLDKNNTEILSVNKPSSLTAHYTSAQLPIQIASSVIPYDWTFARLALCAFGLATLVLCALIAFTLWLSVRVENPYVTLLVLAGCLFIPAFIAPTGATGLFNKVLFLTPYRALNMEIGKYVTYSMGKFVCDLATTRALVSLLALVLGVAGAKRAWRARE</sequence>